<reference evidence="2 3" key="1">
    <citation type="submission" date="2023-07" db="EMBL/GenBank/DDBJ databases">
        <title>Genomic Encyclopedia of Type Strains, Phase IV (KMG-IV): sequencing the most valuable type-strain genomes for metagenomic binning, comparative biology and taxonomic classification.</title>
        <authorList>
            <person name="Goeker M."/>
        </authorList>
    </citation>
    <scope>NUCLEOTIDE SEQUENCE [LARGE SCALE GENOMIC DNA]</scope>
    <source>
        <strain evidence="2 3">DSM 1277</strain>
    </source>
</reference>
<feature type="compositionally biased region" description="Basic and acidic residues" evidence="1">
    <location>
        <begin position="1"/>
        <end position="11"/>
    </location>
</feature>
<sequence length="74" mass="8262">MDQPTTRRETRSITTARHRRDHPRALAQRVEVAEGEVRFMGSKTRLLQTPVSRDGVNAVLTGTEMAEGVSLQTT</sequence>
<dbReference type="Proteomes" id="UP001238467">
    <property type="component" value="Unassembled WGS sequence"/>
</dbReference>
<evidence type="ECO:0000313" key="3">
    <source>
        <dbReference type="Proteomes" id="UP001238467"/>
    </source>
</evidence>
<comment type="caution">
    <text evidence="2">The sequence shown here is derived from an EMBL/GenBank/DDBJ whole genome shotgun (WGS) entry which is preliminary data.</text>
</comment>
<organism evidence="2 3">
    <name type="scientific">Ancylobacter vacuolatus</name>
    <dbReference type="NCBI Taxonomy" id="223389"/>
    <lineage>
        <taxon>Bacteria</taxon>
        <taxon>Pseudomonadati</taxon>
        <taxon>Pseudomonadota</taxon>
        <taxon>Alphaproteobacteria</taxon>
        <taxon>Hyphomicrobiales</taxon>
        <taxon>Xanthobacteraceae</taxon>
        <taxon>Ancylobacter</taxon>
    </lineage>
</organism>
<evidence type="ECO:0000313" key="2">
    <source>
        <dbReference type="EMBL" id="MDQ0345805.1"/>
    </source>
</evidence>
<feature type="region of interest" description="Disordered" evidence="1">
    <location>
        <begin position="1"/>
        <end position="24"/>
    </location>
</feature>
<name>A0ABU0DBW4_9HYPH</name>
<keyword evidence="3" id="KW-1185">Reference proteome</keyword>
<dbReference type="EMBL" id="JAUSUH010000001">
    <property type="protein sequence ID" value="MDQ0345805.1"/>
    <property type="molecule type" value="Genomic_DNA"/>
</dbReference>
<evidence type="ECO:0000256" key="1">
    <source>
        <dbReference type="SAM" id="MobiDB-lite"/>
    </source>
</evidence>
<proteinExistence type="predicted"/>
<protein>
    <submittedName>
        <fullName evidence="2">Uncharacterized protein</fullName>
    </submittedName>
</protein>
<accession>A0ABU0DBW4</accession>
<gene>
    <name evidence="2" type="ORF">J2S76_000206</name>
</gene>